<dbReference type="EMBL" id="DS028094">
    <property type="protein sequence ID" value="KMP04025.1"/>
    <property type="molecule type" value="Genomic_DNA"/>
</dbReference>
<sequence length="115" mass="13114">MYQMHAPNQAILEDLPNFRNVSLRSSPYFKRPKPAYHPPISGLEEMYAPGEWSLLGADTTTEQKVRVIPQRRIGPATAKDDFMHGSREINATLGGDCACWRITPHRCMDFRQKTP</sequence>
<name>A0A0J6Y8J9_COCIT</name>
<accession>A0A0J6Y8J9</accession>
<protein>
    <submittedName>
        <fullName evidence="1">Uncharacterized protein</fullName>
    </submittedName>
</protein>
<gene>
    <name evidence="1" type="ORF">CIRG_03716</name>
</gene>
<reference evidence="2" key="1">
    <citation type="journal article" date="2010" name="Genome Res.">
        <title>Population genomic sequencing of Coccidioides fungi reveals recent hybridization and transposon control.</title>
        <authorList>
            <person name="Neafsey D.E."/>
            <person name="Barker B.M."/>
            <person name="Sharpton T.J."/>
            <person name="Stajich J.E."/>
            <person name="Park D.J."/>
            <person name="Whiston E."/>
            <person name="Hung C.-Y."/>
            <person name="McMahan C."/>
            <person name="White J."/>
            <person name="Sykes S."/>
            <person name="Heiman D."/>
            <person name="Young S."/>
            <person name="Zeng Q."/>
            <person name="Abouelleil A."/>
            <person name="Aftuck L."/>
            <person name="Bessette D."/>
            <person name="Brown A."/>
            <person name="FitzGerald M."/>
            <person name="Lui A."/>
            <person name="Macdonald J.P."/>
            <person name="Priest M."/>
            <person name="Orbach M.J."/>
            <person name="Galgiani J.N."/>
            <person name="Kirkland T.N."/>
            <person name="Cole G.T."/>
            <person name="Birren B.W."/>
            <person name="Henn M.R."/>
            <person name="Taylor J.W."/>
            <person name="Rounsley S.D."/>
        </authorList>
    </citation>
    <scope>NUCLEOTIDE SEQUENCE [LARGE SCALE GENOMIC DNA]</scope>
    <source>
        <strain evidence="2">RMSCC 2394</strain>
    </source>
</reference>
<dbReference type="Proteomes" id="UP000054565">
    <property type="component" value="Unassembled WGS sequence"/>
</dbReference>
<evidence type="ECO:0000313" key="2">
    <source>
        <dbReference type="Proteomes" id="UP000054565"/>
    </source>
</evidence>
<evidence type="ECO:0000313" key="1">
    <source>
        <dbReference type="EMBL" id="KMP04025.1"/>
    </source>
</evidence>
<organism evidence="1 2">
    <name type="scientific">Coccidioides immitis RMSCC 2394</name>
    <dbReference type="NCBI Taxonomy" id="404692"/>
    <lineage>
        <taxon>Eukaryota</taxon>
        <taxon>Fungi</taxon>
        <taxon>Dikarya</taxon>
        <taxon>Ascomycota</taxon>
        <taxon>Pezizomycotina</taxon>
        <taxon>Eurotiomycetes</taxon>
        <taxon>Eurotiomycetidae</taxon>
        <taxon>Onygenales</taxon>
        <taxon>Onygenaceae</taxon>
        <taxon>Coccidioides</taxon>
    </lineage>
</organism>
<dbReference type="AlphaFoldDB" id="A0A0J6Y8J9"/>
<proteinExistence type="predicted"/>